<evidence type="ECO:0000256" key="3">
    <source>
        <dbReference type="ARBA" id="ARBA00022454"/>
    </source>
</evidence>
<evidence type="ECO:0000313" key="11">
    <source>
        <dbReference type="EMBL" id="CAI0400570.1"/>
    </source>
</evidence>
<sequence length="279" mass="31713">SFGGKITPFFRPNLNQSTSSSVPDALLPPRPRDSAFSFRYRLREVRSLEMEGSQSEAVFSSLNLNPQIFVNETLNTVDDLFDEAFDFFHQEASGRLQTEGTERAHHLKEGINSVRYMVQSGLDKRLEMWEKYCLHHCFAVPEGFSLPNTVNESPKQSSTSQDLLSDPALDSQLDSLRERLAEVSRQSVELNRELQDLERKSTATDRCNELLAEVFQSYDKNSADSLFQEMLQTASEFRGKLENLQFPRPEDTGSSKVKIGDISSNLETLEEFLGKLKEL</sequence>
<keyword evidence="5" id="KW-0498">Mitosis</keyword>
<reference evidence="11" key="1">
    <citation type="submission" date="2022-08" db="EMBL/GenBank/DDBJ databases">
        <authorList>
            <person name="Gutierrez-Valencia J."/>
        </authorList>
    </citation>
    <scope>NUCLEOTIDE SEQUENCE</scope>
</reference>
<dbReference type="Proteomes" id="UP001154282">
    <property type="component" value="Unassembled WGS sequence"/>
</dbReference>
<keyword evidence="8" id="KW-0131">Cell cycle</keyword>
<gene>
    <name evidence="11" type="ORF">LITE_LOCUS10801</name>
</gene>
<keyword evidence="9" id="KW-0137">Centromere</keyword>
<dbReference type="Pfam" id="PF05859">
    <property type="entry name" value="Mis12"/>
    <property type="match status" value="1"/>
</dbReference>
<feature type="coiled-coil region" evidence="10">
    <location>
        <begin position="173"/>
        <end position="200"/>
    </location>
</feature>
<keyword evidence="7 10" id="KW-0175">Coiled coil</keyword>
<evidence type="ECO:0000256" key="7">
    <source>
        <dbReference type="ARBA" id="ARBA00023054"/>
    </source>
</evidence>
<dbReference type="GO" id="GO:0051301">
    <property type="term" value="P:cell division"/>
    <property type="evidence" value="ECO:0007669"/>
    <property type="project" value="UniProtKB-KW"/>
</dbReference>
<keyword evidence="12" id="KW-1185">Reference proteome</keyword>
<evidence type="ECO:0000313" key="12">
    <source>
        <dbReference type="Proteomes" id="UP001154282"/>
    </source>
</evidence>
<evidence type="ECO:0000256" key="10">
    <source>
        <dbReference type="SAM" id="Coils"/>
    </source>
</evidence>
<dbReference type="AlphaFoldDB" id="A0AAV0IUX4"/>
<organism evidence="11 12">
    <name type="scientific">Linum tenue</name>
    <dbReference type="NCBI Taxonomy" id="586396"/>
    <lineage>
        <taxon>Eukaryota</taxon>
        <taxon>Viridiplantae</taxon>
        <taxon>Streptophyta</taxon>
        <taxon>Embryophyta</taxon>
        <taxon>Tracheophyta</taxon>
        <taxon>Spermatophyta</taxon>
        <taxon>Magnoliopsida</taxon>
        <taxon>eudicotyledons</taxon>
        <taxon>Gunneridae</taxon>
        <taxon>Pentapetalae</taxon>
        <taxon>rosids</taxon>
        <taxon>fabids</taxon>
        <taxon>Malpighiales</taxon>
        <taxon>Linaceae</taxon>
        <taxon>Linum</taxon>
    </lineage>
</organism>
<dbReference type="PANTHER" id="PTHR14527">
    <property type="entry name" value="PROTEIN MIS12 HOMOLOG"/>
    <property type="match status" value="1"/>
</dbReference>
<dbReference type="InterPro" id="IPR008685">
    <property type="entry name" value="Centromere_Mis12"/>
</dbReference>
<dbReference type="GO" id="GO:0000444">
    <property type="term" value="C:MIS12/MIND type complex"/>
    <property type="evidence" value="ECO:0007669"/>
    <property type="project" value="TreeGrafter"/>
</dbReference>
<dbReference type="GO" id="GO:0005634">
    <property type="term" value="C:nucleus"/>
    <property type="evidence" value="ECO:0007669"/>
    <property type="project" value="InterPro"/>
</dbReference>
<dbReference type="GO" id="GO:0051382">
    <property type="term" value="P:kinetochore assembly"/>
    <property type="evidence" value="ECO:0007669"/>
    <property type="project" value="TreeGrafter"/>
</dbReference>
<keyword evidence="6" id="KW-0995">Kinetochore</keyword>
<comment type="similarity">
    <text evidence="2">Belongs to the mis12 family.</text>
</comment>
<keyword evidence="3" id="KW-0158">Chromosome</keyword>
<keyword evidence="4" id="KW-0132">Cell division</keyword>
<comment type="subcellular location">
    <subcellularLocation>
        <location evidence="1">Chromosome</location>
        <location evidence="1">Centromere</location>
        <location evidence="1">Kinetochore</location>
    </subcellularLocation>
</comment>
<evidence type="ECO:0000256" key="8">
    <source>
        <dbReference type="ARBA" id="ARBA00023306"/>
    </source>
</evidence>
<dbReference type="PANTHER" id="PTHR14527:SF2">
    <property type="entry name" value="PROTEIN MIS12 HOMOLOG"/>
    <property type="match status" value="1"/>
</dbReference>
<protein>
    <submittedName>
        <fullName evidence="11">Uncharacterized protein</fullName>
    </submittedName>
</protein>
<comment type="caution">
    <text evidence="11">The sequence shown here is derived from an EMBL/GenBank/DDBJ whole genome shotgun (WGS) entry which is preliminary data.</text>
</comment>
<evidence type="ECO:0000256" key="4">
    <source>
        <dbReference type="ARBA" id="ARBA00022618"/>
    </source>
</evidence>
<dbReference type="EMBL" id="CAMGYJ010000004">
    <property type="protein sequence ID" value="CAI0400570.1"/>
    <property type="molecule type" value="Genomic_DNA"/>
</dbReference>
<proteinExistence type="inferred from homology"/>
<feature type="non-terminal residue" evidence="11">
    <location>
        <position position="1"/>
    </location>
</feature>
<evidence type="ECO:0000256" key="6">
    <source>
        <dbReference type="ARBA" id="ARBA00022838"/>
    </source>
</evidence>
<dbReference type="GO" id="GO:0000070">
    <property type="term" value="P:mitotic sister chromatid segregation"/>
    <property type="evidence" value="ECO:0007669"/>
    <property type="project" value="TreeGrafter"/>
</dbReference>
<evidence type="ECO:0000256" key="2">
    <source>
        <dbReference type="ARBA" id="ARBA00008643"/>
    </source>
</evidence>
<evidence type="ECO:0000256" key="1">
    <source>
        <dbReference type="ARBA" id="ARBA00004629"/>
    </source>
</evidence>
<name>A0AAV0IUX4_9ROSI</name>
<accession>A0AAV0IUX4</accession>
<evidence type="ECO:0000256" key="5">
    <source>
        <dbReference type="ARBA" id="ARBA00022776"/>
    </source>
</evidence>
<evidence type="ECO:0000256" key="9">
    <source>
        <dbReference type="ARBA" id="ARBA00023328"/>
    </source>
</evidence>